<feature type="transmembrane region" description="Helical" evidence="2">
    <location>
        <begin position="103"/>
        <end position="122"/>
    </location>
</feature>
<keyword evidence="2" id="KW-0812">Transmembrane</keyword>
<keyword evidence="2" id="KW-0472">Membrane</keyword>
<proteinExistence type="predicted"/>
<gene>
    <name evidence="3" type="ORF">ASTO00021_LOCUS2277</name>
</gene>
<evidence type="ECO:0000313" key="3">
    <source>
        <dbReference type="EMBL" id="CAE0431941.1"/>
    </source>
</evidence>
<organism evidence="3">
    <name type="scientific">Aplanochytrium stocchinoi</name>
    <dbReference type="NCBI Taxonomy" id="215587"/>
    <lineage>
        <taxon>Eukaryota</taxon>
        <taxon>Sar</taxon>
        <taxon>Stramenopiles</taxon>
        <taxon>Bigyra</taxon>
        <taxon>Labyrinthulomycetes</taxon>
        <taxon>Thraustochytrida</taxon>
        <taxon>Thraustochytriidae</taxon>
        <taxon>Aplanochytrium</taxon>
    </lineage>
</organism>
<reference evidence="3" key="1">
    <citation type="submission" date="2021-01" db="EMBL/GenBank/DDBJ databases">
        <authorList>
            <person name="Corre E."/>
            <person name="Pelletier E."/>
            <person name="Niang G."/>
            <person name="Scheremetjew M."/>
            <person name="Finn R."/>
            <person name="Kale V."/>
            <person name="Holt S."/>
            <person name="Cochrane G."/>
            <person name="Meng A."/>
            <person name="Brown T."/>
            <person name="Cohen L."/>
        </authorList>
    </citation>
    <scope>NUCLEOTIDE SEQUENCE</scope>
    <source>
        <strain evidence="3">GSBS06</strain>
    </source>
</reference>
<evidence type="ECO:0000256" key="1">
    <source>
        <dbReference type="SAM" id="MobiDB-lite"/>
    </source>
</evidence>
<feature type="transmembrane region" description="Helical" evidence="2">
    <location>
        <begin position="35"/>
        <end position="57"/>
    </location>
</feature>
<name>A0A7S3PFL3_9STRA</name>
<feature type="transmembrane region" description="Helical" evidence="2">
    <location>
        <begin position="159"/>
        <end position="176"/>
    </location>
</feature>
<dbReference type="AlphaFoldDB" id="A0A7S3PFL3"/>
<feature type="region of interest" description="Disordered" evidence="1">
    <location>
        <begin position="1"/>
        <end position="21"/>
    </location>
</feature>
<accession>A0A7S3PFL3</accession>
<feature type="transmembrane region" description="Helical" evidence="2">
    <location>
        <begin position="134"/>
        <end position="153"/>
    </location>
</feature>
<keyword evidence="2" id="KW-1133">Transmembrane helix</keyword>
<dbReference type="EMBL" id="HBIN01003323">
    <property type="protein sequence ID" value="CAE0431941.1"/>
    <property type="molecule type" value="Transcribed_RNA"/>
</dbReference>
<evidence type="ECO:0000256" key="2">
    <source>
        <dbReference type="SAM" id="Phobius"/>
    </source>
</evidence>
<sequence length="251" mass="28048">MRKRGEKKSDTGAGRQIEVTQDKRKGHAQEIKYGIAWYTSCVLVTLFGALGFCFTLKEFGDPWFSDFVSPGPGQALLGDGGRMLVFETGDDGIQSKIFSPMSAWLLEGILLGLGSVGMFCSWSRNPTLQLLSAYTLPLEGVYYSANIVYFILVKAPPEAAVLAGIMGAAFFCLPLWRVHRFLKPDPVILSAYERYLTSLLFLAVVTCKLIHTRLDANEDELELFIRVRDHFLQNGMKWSRGEPYPDGFTLI</sequence>
<protein>
    <submittedName>
        <fullName evidence="3">Uncharacterized protein</fullName>
    </submittedName>
</protein>